<feature type="compositionally biased region" description="Low complexity" evidence="7">
    <location>
        <begin position="17"/>
        <end position="27"/>
    </location>
</feature>
<comment type="similarity">
    <text evidence="2">Belongs to the chromate ion transporter (CHR) (TC 2.A.51) family.</text>
</comment>
<evidence type="ECO:0000256" key="8">
    <source>
        <dbReference type="SAM" id="Phobius"/>
    </source>
</evidence>
<feature type="transmembrane region" description="Helical" evidence="8">
    <location>
        <begin position="324"/>
        <end position="348"/>
    </location>
</feature>
<evidence type="ECO:0000256" key="4">
    <source>
        <dbReference type="ARBA" id="ARBA00022692"/>
    </source>
</evidence>
<feature type="transmembrane region" description="Helical" evidence="8">
    <location>
        <begin position="392"/>
        <end position="422"/>
    </location>
</feature>
<reference evidence="9 10" key="1">
    <citation type="submission" date="2020-03" db="EMBL/GenBank/DDBJ databases">
        <title>Sequencing the genomes of 1000 actinobacteria strains.</title>
        <authorList>
            <person name="Klenk H.-P."/>
        </authorList>
    </citation>
    <scope>NUCLEOTIDE SEQUENCE [LARGE SCALE GENOMIC DNA]</scope>
    <source>
        <strain evidence="9 10">DSM 45490</strain>
    </source>
</reference>
<keyword evidence="4 8" id="KW-0812">Transmembrane</keyword>
<protein>
    <submittedName>
        <fullName evidence="9">Chromate transporter</fullName>
    </submittedName>
</protein>
<feature type="transmembrane region" description="Helical" evidence="8">
    <location>
        <begin position="142"/>
        <end position="162"/>
    </location>
</feature>
<feature type="transmembrane region" description="Helical" evidence="8">
    <location>
        <begin position="221"/>
        <end position="240"/>
    </location>
</feature>
<evidence type="ECO:0000256" key="7">
    <source>
        <dbReference type="SAM" id="MobiDB-lite"/>
    </source>
</evidence>
<name>A0A7X5VJB9_9ACTN</name>
<keyword evidence="5 8" id="KW-1133">Transmembrane helix</keyword>
<accession>A0A7X5VJB9</accession>
<feature type="region of interest" description="Disordered" evidence="7">
    <location>
        <begin position="1"/>
        <end position="31"/>
    </location>
</feature>
<feature type="transmembrane region" description="Helical" evidence="8">
    <location>
        <begin position="174"/>
        <end position="201"/>
    </location>
</feature>
<dbReference type="EMBL" id="JAASRO010000001">
    <property type="protein sequence ID" value="NIK61447.1"/>
    <property type="molecule type" value="Genomic_DNA"/>
</dbReference>
<comment type="subcellular location">
    <subcellularLocation>
        <location evidence="1">Cell membrane</location>
        <topology evidence="1">Multi-pass membrane protein</topology>
    </subcellularLocation>
</comment>
<evidence type="ECO:0000256" key="2">
    <source>
        <dbReference type="ARBA" id="ARBA00005262"/>
    </source>
</evidence>
<dbReference type="Proteomes" id="UP000555407">
    <property type="component" value="Unassembled WGS sequence"/>
</dbReference>
<sequence>MTIRQRNGTSTSDDVEASTAPETSAAEQPESVPRGSVLEVFLVAGRLGLTSFGGPIAHLAYFRDEYVVKRRWLDEKSYADLVALCQFLPGAASSKLGMSIGILRAGPVGGLFAWLGFTLPSAIALTIAALTLGSVGVDTVDLLHGLKVVAVAVVAQAVWGMARNLAPDRPRATIAALSTAAVLLLPVQIGQITVIVLAGLVGWRLLRSQGADAGPGLRVPIPRWFGIACWVALIGLLIGLPLARTAFGSQTLALFDSAYRSGALVFGGGHVVLPLLQAEMVPTGWVGQDQFLAGYGLAQAVPGPLFTFGAYLGAAMGPAPHGVIGATIALVAIFLPSMLLTYGALPWWGVLRTRPAAQAALRGINAGVVGILLAALYNPVWTSAILRPIDFVIAMCAFLLLTVWRCPPWIVVLLAGVAGMVVA</sequence>
<dbReference type="InterPro" id="IPR003370">
    <property type="entry name" value="Chromate_transpt"/>
</dbReference>
<evidence type="ECO:0000313" key="9">
    <source>
        <dbReference type="EMBL" id="NIK61447.1"/>
    </source>
</evidence>
<dbReference type="PANTHER" id="PTHR33567">
    <property type="entry name" value="CHROMATE ION TRANSPORTER (EUROFUNG)"/>
    <property type="match status" value="1"/>
</dbReference>
<dbReference type="InterPro" id="IPR014047">
    <property type="entry name" value="Chr_Tranpt_l_chain"/>
</dbReference>
<feature type="transmembrane region" description="Helical" evidence="8">
    <location>
        <begin position="292"/>
        <end position="312"/>
    </location>
</feature>
<gene>
    <name evidence="9" type="ORF">BJY22_007164</name>
</gene>
<keyword evidence="10" id="KW-1185">Reference proteome</keyword>
<dbReference type="PANTHER" id="PTHR33567:SF3">
    <property type="entry name" value="CHROMATE ION TRANSPORTER (EUROFUNG)"/>
    <property type="match status" value="1"/>
</dbReference>
<feature type="transmembrane region" description="Helical" evidence="8">
    <location>
        <begin position="108"/>
        <end position="130"/>
    </location>
</feature>
<feature type="compositionally biased region" description="Polar residues" evidence="7">
    <location>
        <begin position="1"/>
        <end position="12"/>
    </location>
</feature>
<keyword evidence="6 8" id="KW-0472">Membrane</keyword>
<organism evidence="9 10">
    <name type="scientific">Kribbella shirazensis</name>
    <dbReference type="NCBI Taxonomy" id="1105143"/>
    <lineage>
        <taxon>Bacteria</taxon>
        <taxon>Bacillati</taxon>
        <taxon>Actinomycetota</taxon>
        <taxon>Actinomycetes</taxon>
        <taxon>Propionibacteriales</taxon>
        <taxon>Kribbellaceae</taxon>
        <taxon>Kribbella</taxon>
    </lineage>
</organism>
<evidence type="ECO:0000313" key="10">
    <source>
        <dbReference type="Proteomes" id="UP000555407"/>
    </source>
</evidence>
<keyword evidence="3" id="KW-1003">Cell membrane</keyword>
<dbReference type="Pfam" id="PF02417">
    <property type="entry name" value="Chromate_transp"/>
    <property type="match status" value="2"/>
</dbReference>
<dbReference type="GO" id="GO:0005886">
    <property type="term" value="C:plasma membrane"/>
    <property type="evidence" value="ECO:0007669"/>
    <property type="project" value="UniProtKB-SubCell"/>
</dbReference>
<dbReference type="NCBIfam" id="TIGR00937">
    <property type="entry name" value="2A51"/>
    <property type="match status" value="1"/>
</dbReference>
<dbReference type="PIRSF" id="PIRSF004810">
    <property type="entry name" value="ChrA"/>
    <property type="match status" value="1"/>
</dbReference>
<dbReference type="AlphaFoldDB" id="A0A7X5VJB9"/>
<evidence type="ECO:0000256" key="5">
    <source>
        <dbReference type="ARBA" id="ARBA00022989"/>
    </source>
</evidence>
<dbReference type="GO" id="GO:0015109">
    <property type="term" value="F:chromate transmembrane transporter activity"/>
    <property type="evidence" value="ECO:0007669"/>
    <property type="project" value="InterPro"/>
</dbReference>
<proteinExistence type="inferred from homology"/>
<comment type="caution">
    <text evidence="9">The sequence shown here is derived from an EMBL/GenBank/DDBJ whole genome shotgun (WGS) entry which is preliminary data.</text>
</comment>
<evidence type="ECO:0000256" key="3">
    <source>
        <dbReference type="ARBA" id="ARBA00022475"/>
    </source>
</evidence>
<evidence type="ECO:0000256" key="6">
    <source>
        <dbReference type="ARBA" id="ARBA00023136"/>
    </source>
</evidence>
<feature type="transmembrane region" description="Helical" evidence="8">
    <location>
        <begin position="360"/>
        <end position="380"/>
    </location>
</feature>
<evidence type="ECO:0000256" key="1">
    <source>
        <dbReference type="ARBA" id="ARBA00004651"/>
    </source>
</evidence>